<dbReference type="Gene3D" id="3.20.20.300">
    <property type="entry name" value="Glycoside hydrolase, family 3, N-terminal domain"/>
    <property type="match status" value="1"/>
</dbReference>
<dbReference type="PANTHER" id="PTHR30480:SF13">
    <property type="entry name" value="BETA-HEXOSAMINIDASE"/>
    <property type="match status" value="1"/>
</dbReference>
<dbReference type="InterPro" id="IPR001764">
    <property type="entry name" value="Glyco_hydro_3_N"/>
</dbReference>
<organism evidence="8 9">
    <name type="scientific">Devosia enhydra</name>
    <dbReference type="NCBI Taxonomy" id="665118"/>
    <lineage>
        <taxon>Bacteria</taxon>
        <taxon>Pseudomonadati</taxon>
        <taxon>Pseudomonadota</taxon>
        <taxon>Alphaproteobacteria</taxon>
        <taxon>Hyphomicrobiales</taxon>
        <taxon>Devosiaceae</taxon>
        <taxon>Devosia</taxon>
    </lineage>
</organism>
<evidence type="ECO:0000256" key="5">
    <source>
        <dbReference type="ARBA" id="ARBA00023295"/>
    </source>
</evidence>
<keyword evidence="9" id="KW-1185">Reference proteome</keyword>
<evidence type="ECO:0000259" key="7">
    <source>
        <dbReference type="Pfam" id="PF00933"/>
    </source>
</evidence>
<protein>
    <recommendedName>
        <fullName evidence="3">beta-N-acetylhexosaminidase</fullName>
        <ecNumber evidence="3">3.2.1.52</ecNumber>
    </recommendedName>
</protein>
<dbReference type="InterPro" id="IPR017853">
    <property type="entry name" value="GH"/>
</dbReference>
<dbReference type="GO" id="GO:0009254">
    <property type="term" value="P:peptidoglycan turnover"/>
    <property type="evidence" value="ECO:0007669"/>
    <property type="project" value="TreeGrafter"/>
</dbReference>
<comment type="catalytic activity">
    <reaction evidence="1">
        <text>Hydrolysis of terminal non-reducing N-acetyl-D-hexosamine residues in N-acetyl-beta-D-hexosaminides.</text>
        <dbReference type="EC" id="3.2.1.52"/>
    </reaction>
</comment>
<evidence type="ECO:0000313" key="8">
    <source>
        <dbReference type="EMBL" id="SFZ82740.1"/>
    </source>
</evidence>
<evidence type="ECO:0000256" key="1">
    <source>
        <dbReference type="ARBA" id="ARBA00001231"/>
    </source>
</evidence>
<dbReference type="GO" id="GO:0004563">
    <property type="term" value="F:beta-N-acetylhexosaminidase activity"/>
    <property type="evidence" value="ECO:0007669"/>
    <property type="project" value="UniProtKB-EC"/>
</dbReference>
<evidence type="ECO:0000256" key="6">
    <source>
        <dbReference type="SAM" id="SignalP"/>
    </source>
</evidence>
<dbReference type="PANTHER" id="PTHR30480">
    <property type="entry name" value="BETA-HEXOSAMINIDASE-RELATED"/>
    <property type="match status" value="1"/>
</dbReference>
<reference evidence="8 9" key="1">
    <citation type="submission" date="2016-11" db="EMBL/GenBank/DDBJ databases">
        <authorList>
            <person name="Jaros S."/>
            <person name="Januszkiewicz K."/>
            <person name="Wedrychowicz H."/>
        </authorList>
    </citation>
    <scope>NUCLEOTIDE SEQUENCE [LARGE SCALE GENOMIC DNA]</scope>
    <source>
        <strain evidence="8 9">ATCC 23634</strain>
    </source>
</reference>
<dbReference type="InterPro" id="IPR036962">
    <property type="entry name" value="Glyco_hydro_3_N_sf"/>
</dbReference>
<dbReference type="Pfam" id="PF00933">
    <property type="entry name" value="Glyco_hydro_3"/>
    <property type="match status" value="1"/>
</dbReference>
<evidence type="ECO:0000256" key="2">
    <source>
        <dbReference type="ARBA" id="ARBA00005336"/>
    </source>
</evidence>
<dbReference type="SUPFAM" id="SSF51445">
    <property type="entry name" value="(Trans)glycosidases"/>
    <property type="match status" value="1"/>
</dbReference>
<feature type="signal peptide" evidence="6">
    <location>
        <begin position="1"/>
        <end position="21"/>
    </location>
</feature>
<accession>A0A1K2HVJ4</accession>
<sequence length="361" mass="38227">MRLFLSTLAAALALATAPAFAQTLDEMAGQMILLGFSGDSAGDASVRAVTTQLAEGEIGGVMYLRTNVASRDAVTEMNRGFLAATPDLPPFISLDQEGGSVERLTRAVGFEEIPSAAAIASSRSVAEARVLFEHQADAVAAWGFNVNFTPVVDLATNPANPVIAKFGRSFSAGANIVTAYAEQAIAAHQAAGLVTSLKHFPGHGSSAGDTHEGYVDITESWDDTELAPYRALIAQGYSDFVMVGHLVKTDISPLPASLSPEWITGVLRDDLGFKGVVISDDLEMGAIRQHYGLRETVRRAVLAGMDVLLFSNTSKPRASLGDEVRAILVEEAEADPAFRARIEESYGRIVALKGRMGRSTG</sequence>
<dbReference type="STRING" id="665118.SAMN02983003_1249"/>
<comment type="similarity">
    <text evidence="2">Belongs to the glycosyl hydrolase 3 family.</text>
</comment>
<evidence type="ECO:0000313" key="9">
    <source>
        <dbReference type="Proteomes" id="UP000183447"/>
    </source>
</evidence>
<evidence type="ECO:0000256" key="4">
    <source>
        <dbReference type="ARBA" id="ARBA00022801"/>
    </source>
</evidence>
<evidence type="ECO:0000256" key="3">
    <source>
        <dbReference type="ARBA" id="ARBA00012663"/>
    </source>
</evidence>
<feature type="domain" description="Glycoside hydrolase family 3 N-terminal" evidence="7">
    <location>
        <begin position="23"/>
        <end position="335"/>
    </location>
</feature>
<keyword evidence="6" id="KW-0732">Signal</keyword>
<name>A0A1K2HVJ4_9HYPH</name>
<gene>
    <name evidence="8" type="ORF">SAMN02983003_1249</name>
</gene>
<dbReference type="GO" id="GO:0005975">
    <property type="term" value="P:carbohydrate metabolic process"/>
    <property type="evidence" value="ECO:0007669"/>
    <property type="project" value="InterPro"/>
</dbReference>
<feature type="chain" id="PRO_5012950346" description="beta-N-acetylhexosaminidase" evidence="6">
    <location>
        <begin position="22"/>
        <end position="361"/>
    </location>
</feature>
<proteinExistence type="inferred from homology"/>
<dbReference type="AlphaFoldDB" id="A0A1K2HVJ4"/>
<dbReference type="EC" id="3.2.1.52" evidence="3"/>
<dbReference type="EMBL" id="FPKU01000001">
    <property type="protein sequence ID" value="SFZ82740.1"/>
    <property type="molecule type" value="Genomic_DNA"/>
</dbReference>
<dbReference type="RefSeq" id="WP_072339943.1">
    <property type="nucleotide sequence ID" value="NZ_FPKU01000001.1"/>
</dbReference>
<dbReference type="InterPro" id="IPR050226">
    <property type="entry name" value="NagZ_Beta-hexosaminidase"/>
</dbReference>
<dbReference type="Proteomes" id="UP000183447">
    <property type="component" value="Unassembled WGS sequence"/>
</dbReference>
<keyword evidence="4" id="KW-0378">Hydrolase</keyword>
<keyword evidence="5" id="KW-0326">Glycosidase</keyword>